<evidence type="ECO:0000313" key="2">
    <source>
        <dbReference type="Proteomes" id="UP000242715"/>
    </source>
</evidence>
<dbReference type="AlphaFoldDB" id="A0A2Z6NHA2"/>
<protein>
    <submittedName>
        <fullName evidence="1">Uncharacterized protein</fullName>
    </submittedName>
</protein>
<accession>A0A2Z6NHA2</accession>
<dbReference type="OrthoDB" id="10443358at2759"/>
<dbReference type="Proteomes" id="UP000242715">
    <property type="component" value="Unassembled WGS sequence"/>
</dbReference>
<dbReference type="EMBL" id="DF973612">
    <property type="protein sequence ID" value="GAU35972.1"/>
    <property type="molecule type" value="Genomic_DNA"/>
</dbReference>
<proteinExistence type="predicted"/>
<keyword evidence="2" id="KW-1185">Reference proteome</keyword>
<reference evidence="2" key="1">
    <citation type="journal article" date="2017" name="Front. Plant Sci.">
        <title>Climate Clever Clovers: New Paradigm to Reduce the Environmental Footprint of Ruminants by Breeding Low Methanogenic Forages Utilizing Haplotype Variation.</title>
        <authorList>
            <person name="Kaur P."/>
            <person name="Appels R."/>
            <person name="Bayer P.E."/>
            <person name="Keeble-Gagnere G."/>
            <person name="Wang J."/>
            <person name="Hirakawa H."/>
            <person name="Shirasawa K."/>
            <person name="Vercoe P."/>
            <person name="Stefanova K."/>
            <person name="Durmic Z."/>
            <person name="Nichols P."/>
            <person name="Revell C."/>
            <person name="Isobe S.N."/>
            <person name="Edwards D."/>
            <person name="Erskine W."/>
        </authorList>
    </citation>
    <scope>NUCLEOTIDE SEQUENCE [LARGE SCALE GENOMIC DNA]</scope>
    <source>
        <strain evidence="2">cv. Daliak</strain>
    </source>
</reference>
<organism evidence="1 2">
    <name type="scientific">Trifolium subterraneum</name>
    <name type="common">Subterranean clover</name>
    <dbReference type="NCBI Taxonomy" id="3900"/>
    <lineage>
        <taxon>Eukaryota</taxon>
        <taxon>Viridiplantae</taxon>
        <taxon>Streptophyta</taxon>
        <taxon>Embryophyta</taxon>
        <taxon>Tracheophyta</taxon>
        <taxon>Spermatophyta</taxon>
        <taxon>Magnoliopsida</taxon>
        <taxon>eudicotyledons</taxon>
        <taxon>Gunneridae</taxon>
        <taxon>Pentapetalae</taxon>
        <taxon>rosids</taxon>
        <taxon>fabids</taxon>
        <taxon>Fabales</taxon>
        <taxon>Fabaceae</taxon>
        <taxon>Papilionoideae</taxon>
        <taxon>50 kb inversion clade</taxon>
        <taxon>NPAAA clade</taxon>
        <taxon>Hologalegina</taxon>
        <taxon>IRL clade</taxon>
        <taxon>Trifolieae</taxon>
        <taxon>Trifolium</taxon>
    </lineage>
</organism>
<gene>
    <name evidence="1" type="ORF">TSUD_207760</name>
</gene>
<name>A0A2Z6NHA2_TRISU</name>
<evidence type="ECO:0000313" key="1">
    <source>
        <dbReference type="EMBL" id="GAU35972.1"/>
    </source>
</evidence>
<sequence length="107" mass="11849">MSFNDTSNASAFSRDKFEAHRCCFEMSTYDIGACHLSLDLDKGWHASCEPQISVLWKDACSESCGYHGPTHESGHWFAGSALLLNNDKLAQGPSGFWKNNTTTIMPE</sequence>